<dbReference type="PANTHER" id="PTHR11647">
    <property type="entry name" value="HYDRANTOINASE/DIHYDROPYRIMIDINASE FAMILY MEMBER"/>
    <property type="match status" value="1"/>
</dbReference>
<sequence length="691" mass="75460">MSVMSSRRGNFYQDDEEGAIPVLGSNRSRPHYVNGDFFGIVVDDDYCASPICSSTDSICSESSSNILGIGDDHDKETTGDSSQMRAVFGLDATVASVDEAKNNESFKEASTTLTSLKSLPIFSATYENTFIKGGSIANDDGIIVGDILIRNGVIEEIGESLDIPEDSEIIDAKGKYVIPGGVDISVNLGITDDIEDGTKAALAGGTTFVMDLIVPKEDQTLTNAFDNYKNKADNESYCDYGFRVAIPQWDKNVSEEMSRLIDRGVICFKAYMSDSMSLSANEIIEFLNKVKSTGAIAQVHAENGEIIAENQKRLAAKNITGPEGHLMSRPEEVEEEAVNTLISFAKEIVVPIVISGMSGKDAIDLVAQARDTCKFIVGEPSISAMCVDGKGINNKNWSHAAGFVTSPPIREDSSTSMKLWSEAINGNLEIISSHHHTNSISIKRSNGGDQDYRNIFPGVNGIEERLSLLWEKVHWGELKIEDFVKISSSNAAKLLGIYPQKGRIEKGSDADITIINPKNIKKISSKTQTSTKSDFNIFQGMKVHGIPEVVIRGGQVVVYNYVLCQEPSIGKYIKCSPFPKYIYNHVNDYESSSKYENIERSVENNEESFLTASSNYSQPDDFGLTTPRSHSDAAPVMNTRLGIYQRPVSAHGIRNQQDSTFSLSSTNDSEKKKPGVKITAPSGGGYSRGFW</sequence>
<feature type="region of interest" description="Disordered" evidence="8">
    <location>
        <begin position="654"/>
        <end position="691"/>
    </location>
</feature>
<feature type="modified residue" description="N6-carboxylysine" evidence="7">
    <location>
        <position position="269"/>
    </location>
</feature>
<evidence type="ECO:0000256" key="5">
    <source>
        <dbReference type="ARBA" id="ARBA00036696"/>
    </source>
</evidence>
<name>A0A0K2UIL5_LEPSM</name>
<evidence type="ECO:0000256" key="4">
    <source>
        <dbReference type="ARBA" id="ARBA00022801"/>
    </source>
</evidence>
<feature type="compositionally biased region" description="Gly residues" evidence="8">
    <location>
        <begin position="682"/>
        <end position="691"/>
    </location>
</feature>
<dbReference type="FunFam" id="3.20.20.140:FF:000076">
    <property type="entry name" value="Dihydropyrimidinase like 2"/>
    <property type="match status" value="1"/>
</dbReference>
<evidence type="ECO:0000256" key="2">
    <source>
        <dbReference type="ARBA" id="ARBA00008829"/>
    </source>
</evidence>
<dbReference type="InterPro" id="IPR011059">
    <property type="entry name" value="Metal-dep_hydrolase_composite"/>
</dbReference>
<comment type="catalytic activity">
    <reaction evidence="5">
        <text>5,6-dihydrouracil + H2O = 3-(carbamoylamino)propanoate + H(+)</text>
        <dbReference type="Rhea" id="RHEA:16121"/>
        <dbReference type="ChEBI" id="CHEBI:11892"/>
        <dbReference type="ChEBI" id="CHEBI:15377"/>
        <dbReference type="ChEBI" id="CHEBI:15378"/>
        <dbReference type="ChEBI" id="CHEBI:15901"/>
        <dbReference type="EC" id="3.5.2.2"/>
    </reaction>
</comment>
<comment type="PTM">
    <text evidence="7">Carbamylation allows a single lysine to coordinate two divalent metal cations.</text>
</comment>
<dbReference type="OrthoDB" id="10258955at2759"/>
<dbReference type="GO" id="GO:0046872">
    <property type="term" value="F:metal ion binding"/>
    <property type="evidence" value="ECO:0007669"/>
    <property type="project" value="UniProtKB-KW"/>
</dbReference>
<dbReference type="EMBL" id="HACA01020712">
    <property type="protein sequence ID" value="CDW38073.1"/>
    <property type="molecule type" value="Transcribed_RNA"/>
</dbReference>
<dbReference type="GO" id="GO:0004157">
    <property type="term" value="F:dihydropyrimidinase activity"/>
    <property type="evidence" value="ECO:0007669"/>
    <property type="project" value="UniProtKB-EC"/>
</dbReference>
<proteinExistence type="inferred from homology"/>
<dbReference type="SUPFAM" id="SSF51338">
    <property type="entry name" value="Composite domain of metallo-dependent hydrolases"/>
    <property type="match status" value="1"/>
</dbReference>
<dbReference type="NCBIfam" id="TIGR02033">
    <property type="entry name" value="D-hydantoinase"/>
    <property type="match status" value="1"/>
</dbReference>
<comment type="cofactor">
    <cofactor evidence="1">
        <name>Zn(2+)</name>
        <dbReference type="ChEBI" id="CHEBI:29105"/>
    </cofactor>
</comment>
<protein>
    <recommendedName>
        <fullName evidence="6">dihydropyrimidinase</fullName>
        <ecNumber evidence="6">3.5.2.2</ecNumber>
    </recommendedName>
</protein>
<evidence type="ECO:0000256" key="7">
    <source>
        <dbReference type="PIRSR" id="PIRSR611778-50"/>
    </source>
</evidence>
<dbReference type="InterPro" id="IPR011778">
    <property type="entry name" value="Hydantoinase/dihydroPyrase"/>
</dbReference>
<keyword evidence="4" id="KW-0378">Hydrolase</keyword>
<organism evidence="10">
    <name type="scientific">Lepeophtheirus salmonis</name>
    <name type="common">Salmon louse</name>
    <name type="synonym">Caligus salmonis</name>
    <dbReference type="NCBI Taxonomy" id="72036"/>
    <lineage>
        <taxon>Eukaryota</taxon>
        <taxon>Metazoa</taxon>
        <taxon>Ecdysozoa</taxon>
        <taxon>Arthropoda</taxon>
        <taxon>Crustacea</taxon>
        <taxon>Multicrustacea</taxon>
        <taxon>Hexanauplia</taxon>
        <taxon>Copepoda</taxon>
        <taxon>Siphonostomatoida</taxon>
        <taxon>Caligidae</taxon>
        <taxon>Lepeophtheirus</taxon>
    </lineage>
</organism>
<evidence type="ECO:0000256" key="1">
    <source>
        <dbReference type="ARBA" id="ARBA00001947"/>
    </source>
</evidence>
<dbReference type="GO" id="GO:0005829">
    <property type="term" value="C:cytosol"/>
    <property type="evidence" value="ECO:0007669"/>
    <property type="project" value="TreeGrafter"/>
</dbReference>
<dbReference type="InterPro" id="IPR006680">
    <property type="entry name" value="Amidohydro-rel"/>
</dbReference>
<dbReference type="Gene3D" id="2.30.40.10">
    <property type="entry name" value="Urease, subunit C, domain 1"/>
    <property type="match status" value="1"/>
</dbReference>
<comment type="similarity">
    <text evidence="2">Belongs to the metallo-dependent hydrolases superfamily. Hydantoinase/dihydropyrimidinase family.</text>
</comment>
<evidence type="ECO:0000313" key="10">
    <source>
        <dbReference type="EMBL" id="CDW38073.1"/>
    </source>
</evidence>
<dbReference type="Gene3D" id="3.20.20.140">
    <property type="entry name" value="Metal-dependent hydrolases"/>
    <property type="match status" value="1"/>
</dbReference>
<dbReference type="Pfam" id="PF01979">
    <property type="entry name" value="Amidohydro_1"/>
    <property type="match status" value="1"/>
</dbReference>
<dbReference type="InterPro" id="IPR050378">
    <property type="entry name" value="Metallo-dep_Hydrolases_sf"/>
</dbReference>
<keyword evidence="3" id="KW-0479">Metal-binding</keyword>
<dbReference type="PANTHER" id="PTHR11647:SF1">
    <property type="entry name" value="COLLAPSIN RESPONSE MEDIATOR PROTEIN"/>
    <property type="match status" value="1"/>
</dbReference>
<dbReference type="InterPro" id="IPR032466">
    <property type="entry name" value="Metal_Hydrolase"/>
</dbReference>
<dbReference type="AlphaFoldDB" id="A0A0K2UIL5"/>
<dbReference type="EC" id="3.5.2.2" evidence="6"/>
<evidence type="ECO:0000256" key="8">
    <source>
        <dbReference type="SAM" id="MobiDB-lite"/>
    </source>
</evidence>
<feature type="domain" description="Amidohydrolase-related" evidence="9">
    <location>
        <begin position="191"/>
        <end position="557"/>
    </location>
</feature>
<evidence type="ECO:0000256" key="3">
    <source>
        <dbReference type="ARBA" id="ARBA00022723"/>
    </source>
</evidence>
<evidence type="ECO:0000256" key="6">
    <source>
        <dbReference type="ARBA" id="ARBA00039113"/>
    </source>
</evidence>
<feature type="compositionally biased region" description="Polar residues" evidence="8">
    <location>
        <begin position="654"/>
        <end position="667"/>
    </location>
</feature>
<reference evidence="10" key="1">
    <citation type="submission" date="2014-05" db="EMBL/GenBank/DDBJ databases">
        <authorList>
            <person name="Chronopoulou M."/>
        </authorList>
    </citation>
    <scope>NUCLEOTIDE SEQUENCE</scope>
    <source>
        <tissue evidence="10">Whole organism</tissue>
    </source>
</reference>
<dbReference type="GO" id="GO:0006208">
    <property type="term" value="P:pyrimidine nucleobase catabolic process"/>
    <property type="evidence" value="ECO:0007669"/>
    <property type="project" value="TreeGrafter"/>
</dbReference>
<evidence type="ECO:0000259" key="9">
    <source>
        <dbReference type="Pfam" id="PF01979"/>
    </source>
</evidence>
<accession>A0A0K2UIL5</accession>
<dbReference type="SUPFAM" id="SSF51556">
    <property type="entry name" value="Metallo-dependent hydrolases"/>
    <property type="match status" value="1"/>
</dbReference>